<feature type="compositionally biased region" description="Low complexity" evidence="10">
    <location>
        <begin position="402"/>
        <end position="411"/>
    </location>
</feature>
<dbReference type="SMART" id="SM00220">
    <property type="entry name" value="S_TKc"/>
    <property type="match status" value="1"/>
</dbReference>
<evidence type="ECO:0000256" key="2">
    <source>
        <dbReference type="ARBA" id="ARBA00022527"/>
    </source>
</evidence>
<dbReference type="SUPFAM" id="SSF56112">
    <property type="entry name" value="Protein kinase-like (PK-like)"/>
    <property type="match status" value="1"/>
</dbReference>
<dbReference type="PANTHER" id="PTHR24363:SF0">
    <property type="entry name" value="SERINE_THREONINE KINASE LIKE DOMAIN CONTAINING 1"/>
    <property type="match status" value="1"/>
</dbReference>
<feature type="compositionally biased region" description="Polar residues" evidence="10">
    <location>
        <begin position="358"/>
        <end position="372"/>
    </location>
</feature>
<dbReference type="GO" id="GO:0004674">
    <property type="term" value="F:protein serine/threonine kinase activity"/>
    <property type="evidence" value="ECO:0007669"/>
    <property type="project" value="UniProtKB-KW"/>
</dbReference>
<evidence type="ECO:0000256" key="6">
    <source>
        <dbReference type="ARBA" id="ARBA00022840"/>
    </source>
</evidence>
<dbReference type="GO" id="GO:0005524">
    <property type="term" value="F:ATP binding"/>
    <property type="evidence" value="ECO:0007669"/>
    <property type="project" value="UniProtKB-UniRule"/>
</dbReference>
<dbReference type="Pfam" id="PF00069">
    <property type="entry name" value="Pkinase"/>
    <property type="match status" value="1"/>
</dbReference>
<evidence type="ECO:0000313" key="12">
    <source>
        <dbReference type="EMBL" id="PLZ96056.1"/>
    </source>
</evidence>
<feature type="compositionally biased region" description="Pro residues" evidence="10">
    <location>
        <begin position="456"/>
        <end position="466"/>
    </location>
</feature>
<evidence type="ECO:0000256" key="10">
    <source>
        <dbReference type="SAM" id="MobiDB-lite"/>
    </source>
</evidence>
<dbReference type="AlphaFoldDB" id="A0A2N6KBW6"/>
<dbReference type="EC" id="2.7.11.1" evidence="1"/>
<dbReference type="PROSITE" id="PS50011">
    <property type="entry name" value="PROTEIN_KINASE_DOM"/>
    <property type="match status" value="1"/>
</dbReference>
<comment type="caution">
    <text evidence="12">The sequence shown here is derived from an EMBL/GenBank/DDBJ whole genome shotgun (WGS) entry which is preliminary data.</text>
</comment>
<feature type="binding site" evidence="9">
    <location>
        <position position="41"/>
    </location>
    <ligand>
        <name>ATP</name>
        <dbReference type="ChEBI" id="CHEBI:30616"/>
    </ligand>
</feature>
<feature type="compositionally biased region" description="Low complexity" evidence="10">
    <location>
        <begin position="373"/>
        <end position="393"/>
    </location>
</feature>
<keyword evidence="6 9" id="KW-0067">ATP-binding</keyword>
<accession>A0A2N6KBW6</accession>
<keyword evidence="3" id="KW-0808">Transferase</keyword>
<feature type="domain" description="Protein kinase" evidence="11">
    <location>
        <begin position="10"/>
        <end position="272"/>
    </location>
</feature>
<dbReference type="Proteomes" id="UP000235025">
    <property type="component" value="Unassembled WGS sequence"/>
</dbReference>
<comment type="catalytic activity">
    <reaction evidence="8">
        <text>L-seryl-[protein] + ATP = O-phospho-L-seryl-[protein] + ADP + H(+)</text>
        <dbReference type="Rhea" id="RHEA:17989"/>
        <dbReference type="Rhea" id="RHEA-COMP:9863"/>
        <dbReference type="Rhea" id="RHEA-COMP:11604"/>
        <dbReference type="ChEBI" id="CHEBI:15378"/>
        <dbReference type="ChEBI" id="CHEBI:29999"/>
        <dbReference type="ChEBI" id="CHEBI:30616"/>
        <dbReference type="ChEBI" id="CHEBI:83421"/>
        <dbReference type="ChEBI" id="CHEBI:456216"/>
        <dbReference type="EC" id="2.7.11.1"/>
    </reaction>
</comment>
<dbReference type="RefSeq" id="WP_102174489.1">
    <property type="nucleotide sequence ID" value="NZ_NMQA01000265.1"/>
</dbReference>
<evidence type="ECO:0000256" key="5">
    <source>
        <dbReference type="ARBA" id="ARBA00022777"/>
    </source>
</evidence>
<dbReference type="EMBL" id="NMQA01000265">
    <property type="protein sequence ID" value="PLZ96056.1"/>
    <property type="molecule type" value="Genomic_DNA"/>
</dbReference>
<dbReference type="InterPro" id="IPR008271">
    <property type="entry name" value="Ser/Thr_kinase_AS"/>
</dbReference>
<dbReference type="PROSITE" id="PS00107">
    <property type="entry name" value="PROTEIN_KINASE_ATP"/>
    <property type="match status" value="1"/>
</dbReference>
<dbReference type="InterPro" id="IPR000719">
    <property type="entry name" value="Prot_kinase_dom"/>
</dbReference>
<dbReference type="PROSITE" id="PS00108">
    <property type="entry name" value="PROTEIN_KINASE_ST"/>
    <property type="match status" value="1"/>
</dbReference>
<proteinExistence type="predicted"/>
<evidence type="ECO:0000256" key="3">
    <source>
        <dbReference type="ARBA" id="ARBA00022679"/>
    </source>
</evidence>
<dbReference type="InterPro" id="IPR011009">
    <property type="entry name" value="Kinase-like_dom_sf"/>
</dbReference>
<evidence type="ECO:0000256" key="4">
    <source>
        <dbReference type="ARBA" id="ARBA00022741"/>
    </source>
</evidence>
<dbReference type="PANTHER" id="PTHR24363">
    <property type="entry name" value="SERINE/THREONINE PROTEIN KINASE"/>
    <property type="match status" value="1"/>
</dbReference>
<gene>
    <name evidence="12" type="ORF">CEN50_20090</name>
</gene>
<sequence length="611" mass="66402">MTITQLNNRYKVIQVLGAGGFGETFLAEDTHMPSRRRCVIKQLKPVTNDPQTYKIIQQRFEREAATLELLGESSDQIPKLYAYFSEHGQFYLVQEWIQGQTLTNLVKTQGAISENQVREILLSLLSVLDYVHSKGIIHRDIKPDNIILRAVNNQPVLIDFGAVKETIRSIIATPNYLTQSLVIGTPGYMPSEQAVGRPVYATDIYSLGLTAIYLLTGKPPHELPTNQQTGEVIWQDFVPGVSPELAMILKQATQPQASDRYSTARKMLHALQSANTLPPKPSYSSTQSTIALSPAVAHTQQTQPLASAQKSAFIPASTTSDNNWQKPAVIFGSLVMGGLIAGITIANITRQPQLEATIDTNTPPETTESPIATNPTSTPSSVTSTTEPTNTPVASQPPLIPTSPQQPETSPTTPPIVSAPQQQPPTLAPPPVAPPPEDSQTAAVPTPEQPAEDPTPAAPTPPPQPENQPKVATANTSNLSVPAYPTGTSENTVKSTLGKPTKVSRGLWNTRAYLYRLYPNQVDLGYLFDRKTGILRQTEVSFAQSVPPQVMQSTLQGMLGGNGSGEINQALQRVHQRQINQYSFSVGGVKGVIQRNQEDQIYIGVWDADLH</sequence>
<comment type="catalytic activity">
    <reaction evidence="7">
        <text>L-threonyl-[protein] + ATP = O-phospho-L-threonyl-[protein] + ADP + H(+)</text>
        <dbReference type="Rhea" id="RHEA:46608"/>
        <dbReference type="Rhea" id="RHEA-COMP:11060"/>
        <dbReference type="Rhea" id="RHEA-COMP:11605"/>
        <dbReference type="ChEBI" id="CHEBI:15378"/>
        <dbReference type="ChEBI" id="CHEBI:30013"/>
        <dbReference type="ChEBI" id="CHEBI:30616"/>
        <dbReference type="ChEBI" id="CHEBI:61977"/>
        <dbReference type="ChEBI" id="CHEBI:456216"/>
        <dbReference type="EC" id="2.7.11.1"/>
    </reaction>
</comment>
<keyword evidence="5 12" id="KW-0418">Kinase</keyword>
<feature type="region of interest" description="Disordered" evidence="10">
    <location>
        <begin position="358"/>
        <end position="501"/>
    </location>
</feature>
<evidence type="ECO:0000256" key="8">
    <source>
        <dbReference type="ARBA" id="ARBA00048679"/>
    </source>
</evidence>
<feature type="compositionally biased region" description="Polar residues" evidence="10">
    <location>
        <begin position="473"/>
        <end position="495"/>
    </location>
</feature>
<dbReference type="CDD" id="cd14014">
    <property type="entry name" value="STKc_PknB_like"/>
    <property type="match status" value="1"/>
</dbReference>
<reference evidence="12 13" key="1">
    <citation type="submission" date="2017-07" db="EMBL/GenBank/DDBJ databases">
        <title>Genomes of Fischerella (Mastigocladus) sp. strains.</title>
        <authorList>
            <person name="Miller S.R."/>
        </authorList>
    </citation>
    <scope>NUCLEOTIDE SEQUENCE [LARGE SCALE GENOMIC DNA]</scope>
    <source>
        <strain evidence="12 13">CCMEE 5268</strain>
    </source>
</reference>
<dbReference type="Gene3D" id="1.10.510.10">
    <property type="entry name" value="Transferase(Phosphotransferase) domain 1"/>
    <property type="match status" value="1"/>
</dbReference>
<evidence type="ECO:0000259" key="11">
    <source>
        <dbReference type="PROSITE" id="PS50011"/>
    </source>
</evidence>
<evidence type="ECO:0000256" key="7">
    <source>
        <dbReference type="ARBA" id="ARBA00047899"/>
    </source>
</evidence>
<organism evidence="12 13">
    <name type="scientific">Fischerella thermalis CCMEE 5268</name>
    <dbReference type="NCBI Taxonomy" id="2019662"/>
    <lineage>
        <taxon>Bacteria</taxon>
        <taxon>Bacillati</taxon>
        <taxon>Cyanobacteriota</taxon>
        <taxon>Cyanophyceae</taxon>
        <taxon>Nostocales</taxon>
        <taxon>Hapalosiphonaceae</taxon>
        <taxon>Fischerella</taxon>
    </lineage>
</organism>
<feature type="compositionally biased region" description="Pro residues" evidence="10">
    <location>
        <begin position="422"/>
        <end position="437"/>
    </location>
</feature>
<evidence type="ECO:0000256" key="9">
    <source>
        <dbReference type="PROSITE-ProRule" id="PRU10141"/>
    </source>
</evidence>
<keyword evidence="2 12" id="KW-0723">Serine/threonine-protein kinase</keyword>
<dbReference type="InterPro" id="IPR017441">
    <property type="entry name" value="Protein_kinase_ATP_BS"/>
</dbReference>
<name>A0A2N6KBW6_9CYAN</name>
<protein>
    <recommendedName>
        <fullName evidence="1">non-specific serine/threonine protein kinase</fullName>
        <ecNumber evidence="1">2.7.11.1</ecNumber>
    </recommendedName>
</protein>
<evidence type="ECO:0000256" key="1">
    <source>
        <dbReference type="ARBA" id="ARBA00012513"/>
    </source>
</evidence>
<evidence type="ECO:0000313" key="13">
    <source>
        <dbReference type="Proteomes" id="UP000235025"/>
    </source>
</evidence>
<keyword evidence="4 9" id="KW-0547">Nucleotide-binding</keyword>